<dbReference type="EMBL" id="JAVRQU010000011">
    <property type="protein sequence ID" value="KAK5697509.1"/>
    <property type="molecule type" value="Genomic_DNA"/>
</dbReference>
<gene>
    <name evidence="1" type="ORF">LTR97_007647</name>
</gene>
<sequence>MPDVDPLQLTVSLMKLARLYGQNFITEIGGTLFIRLCSQDLVHEPAMTSVSRRRKVAGALWEVRYLTGTSEATQETSELHFQYLCDKSPTRGANPCRGRQVEAIYSRSDELQLAHKLLMPVFGPLTTQKMFPELLDITSQMLMK</sequence>
<dbReference type="Proteomes" id="UP001310594">
    <property type="component" value="Unassembled WGS sequence"/>
</dbReference>
<evidence type="ECO:0000313" key="2">
    <source>
        <dbReference type="Proteomes" id="UP001310594"/>
    </source>
</evidence>
<reference evidence="1" key="1">
    <citation type="submission" date="2023-08" db="EMBL/GenBank/DDBJ databases">
        <title>Black Yeasts Isolated from many extreme environments.</title>
        <authorList>
            <person name="Coleine C."/>
            <person name="Stajich J.E."/>
            <person name="Selbmann L."/>
        </authorList>
    </citation>
    <scope>NUCLEOTIDE SEQUENCE</scope>
    <source>
        <strain evidence="1">CCFEE 5810</strain>
    </source>
</reference>
<accession>A0AAN8A291</accession>
<evidence type="ECO:0000313" key="1">
    <source>
        <dbReference type="EMBL" id="KAK5697509.1"/>
    </source>
</evidence>
<proteinExistence type="predicted"/>
<organism evidence="1 2">
    <name type="scientific">Elasticomyces elasticus</name>
    <dbReference type="NCBI Taxonomy" id="574655"/>
    <lineage>
        <taxon>Eukaryota</taxon>
        <taxon>Fungi</taxon>
        <taxon>Dikarya</taxon>
        <taxon>Ascomycota</taxon>
        <taxon>Pezizomycotina</taxon>
        <taxon>Dothideomycetes</taxon>
        <taxon>Dothideomycetidae</taxon>
        <taxon>Mycosphaerellales</taxon>
        <taxon>Teratosphaeriaceae</taxon>
        <taxon>Elasticomyces</taxon>
    </lineage>
</organism>
<name>A0AAN8A291_9PEZI</name>
<protein>
    <submittedName>
        <fullName evidence="1">Uncharacterized protein</fullName>
    </submittedName>
</protein>
<dbReference type="AlphaFoldDB" id="A0AAN8A291"/>
<comment type="caution">
    <text evidence="1">The sequence shown here is derived from an EMBL/GenBank/DDBJ whole genome shotgun (WGS) entry which is preliminary data.</text>
</comment>